<organism evidence="1 2">
    <name type="scientific">Crotalaria pallida</name>
    <name type="common">Smooth rattlebox</name>
    <name type="synonym">Crotalaria striata</name>
    <dbReference type="NCBI Taxonomy" id="3830"/>
    <lineage>
        <taxon>Eukaryota</taxon>
        <taxon>Viridiplantae</taxon>
        <taxon>Streptophyta</taxon>
        <taxon>Embryophyta</taxon>
        <taxon>Tracheophyta</taxon>
        <taxon>Spermatophyta</taxon>
        <taxon>Magnoliopsida</taxon>
        <taxon>eudicotyledons</taxon>
        <taxon>Gunneridae</taxon>
        <taxon>Pentapetalae</taxon>
        <taxon>rosids</taxon>
        <taxon>fabids</taxon>
        <taxon>Fabales</taxon>
        <taxon>Fabaceae</taxon>
        <taxon>Papilionoideae</taxon>
        <taxon>50 kb inversion clade</taxon>
        <taxon>genistoids sensu lato</taxon>
        <taxon>core genistoids</taxon>
        <taxon>Crotalarieae</taxon>
        <taxon>Crotalaria</taxon>
    </lineage>
</organism>
<sequence>MAFNISPLSSISLEWSSWNVRVRVLQNVIVYEVHDATPNTVLNVLFVDAQELGFCDSFSRAVGSGRRTSVEDHFMCNYPHIMLSQLSSVNEAVYFPIFPAVDPGDIHPRSRKTSNPIRSAARNTHTLRGKDVCGDDLFCDIRRNLIPHFEAVSKEFNAPEADADDKGESSSDCACNAGSSVPFNTCDPKHVLYNFLSTP</sequence>
<dbReference type="EMBL" id="JAYWIO010000003">
    <property type="protein sequence ID" value="KAK7274585.1"/>
    <property type="molecule type" value="Genomic_DNA"/>
</dbReference>
<evidence type="ECO:0000313" key="2">
    <source>
        <dbReference type="Proteomes" id="UP001372338"/>
    </source>
</evidence>
<protein>
    <submittedName>
        <fullName evidence="1">Uncharacterized protein</fullName>
    </submittedName>
</protein>
<proteinExistence type="predicted"/>
<gene>
    <name evidence="1" type="ORF">RIF29_15681</name>
</gene>
<accession>A0AAN9IEV6</accession>
<dbReference type="Proteomes" id="UP001372338">
    <property type="component" value="Unassembled WGS sequence"/>
</dbReference>
<comment type="caution">
    <text evidence="1">The sequence shown here is derived from an EMBL/GenBank/DDBJ whole genome shotgun (WGS) entry which is preliminary data.</text>
</comment>
<keyword evidence="2" id="KW-1185">Reference proteome</keyword>
<dbReference type="AlphaFoldDB" id="A0AAN9IEV6"/>
<evidence type="ECO:0000313" key="1">
    <source>
        <dbReference type="EMBL" id="KAK7274585.1"/>
    </source>
</evidence>
<name>A0AAN9IEV6_CROPI</name>
<reference evidence="1 2" key="1">
    <citation type="submission" date="2024-01" db="EMBL/GenBank/DDBJ databases">
        <title>The genomes of 5 underutilized Papilionoideae crops provide insights into root nodulation and disease resistanc.</title>
        <authorList>
            <person name="Yuan L."/>
        </authorList>
    </citation>
    <scope>NUCLEOTIDE SEQUENCE [LARGE SCALE GENOMIC DNA]</scope>
    <source>
        <strain evidence="1">ZHUSHIDOU_FW_LH</strain>
        <tissue evidence="1">Leaf</tissue>
    </source>
</reference>